<dbReference type="InParanoid" id="A0A165C5I6"/>
<dbReference type="Pfam" id="PF00067">
    <property type="entry name" value="p450"/>
    <property type="match status" value="1"/>
</dbReference>
<dbReference type="GO" id="GO:0004497">
    <property type="term" value="F:monooxygenase activity"/>
    <property type="evidence" value="ECO:0007669"/>
    <property type="project" value="InterPro"/>
</dbReference>
<keyword evidence="3 6" id="KW-0479">Metal-binding</keyword>
<accession>A0A165C5I6</accession>
<keyword evidence="7" id="KW-1133">Transmembrane helix</keyword>
<feature type="transmembrane region" description="Helical" evidence="7">
    <location>
        <begin position="6"/>
        <end position="26"/>
    </location>
</feature>
<dbReference type="InterPro" id="IPR036396">
    <property type="entry name" value="Cyt_P450_sf"/>
</dbReference>
<dbReference type="PANTHER" id="PTHR46206">
    <property type="entry name" value="CYTOCHROME P450"/>
    <property type="match status" value="1"/>
</dbReference>
<evidence type="ECO:0000313" key="9">
    <source>
        <dbReference type="Proteomes" id="UP000076871"/>
    </source>
</evidence>
<dbReference type="InterPro" id="IPR001128">
    <property type="entry name" value="Cyt_P450"/>
</dbReference>
<dbReference type="STRING" id="1314785.A0A165C5I6"/>
<keyword evidence="7" id="KW-0812">Transmembrane</keyword>
<protein>
    <submittedName>
        <fullName evidence="8">Cytochrome P450</fullName>
    </submittedName>
</protein>
<dbReference type="GO" id="GO:0016705">
    <property type="term" value="F:oxidoreductase activity, acting on paired donors, with incorporation or reduction of molecular oxygen"/>
    <property type="evidence" value="ECO:0007669"/>
    <property type="project" value="InterPro"/>
</dbReference>
<dbReference type="Proteomes" id="UP000076871">
    <property type="component" value="Unassembled WGS sequence"/>
</dbReference>
<dbReference type="GO" id="GO:0020037">
    <property type="term" value="F:heme binding"/>
    <property type="evidence" value="ECO:0007669"/>
    <property type="project" value="InterPro"/>
</dbReference>
<evidence type="ECO:0000256" key="2">
    <source>
        <dbReference type="ARBA" id="ARBA00010617"/>
    </source>
</evidence>
<dbReference type="RefSeq" id="XP_040759982.1">
    <property type="nucleotide sequence ID" value="XM_040905901.1"/>
</dbReference>
<sequence length="502" mass="56575">MAIFYSLATHFGFVALCIIFCIKSILKWSKKRRAAKNAPPIIHIPEQEILCNPRQAYERALALYGPVVGVKRKGRLEYIVNENLTHEVLTTNTSFSFEQGTSFILNLHYFHKYFTAFYTEIDDLVRNVIVSRMPLVVEQVFPSFMRIAGDFEKELAPRDDREPKYVDAEIMAHRGISEAMAHVILGEQFVVASNLEVIENVAHDMATVTGIYQNTSWWGTNFPDLWRAFTWAKVLTTTIPLYYGTIGLQIWRKLRSEQFRAEEAKENPEGSVLNYLACKNADEDGNVGFAAFAKISALVLGIAFASVHQTASVAVWMLYELAARPEYLSELREEMSEIAHVDPTSEHPEITYDSLQKATRLDSFIREVMRTKGDTLSACRMTTDDVPLAGYTIPKGYLVFPLASLSHLNTSYHGADAERFDGRRWVGTGKQAVMNNNTYYPFGLGRWACPGRNLAIAEIKMIVWSVICRSTPVLRGGSYSVPDPLNVTSVAPKGEMTMHPIL</sequence>
<comment type="similarity">
    <text evidence="2">Belongs to the cytochrome P450 family.</text>
</comment>
<dbReference type="Gene3D" id="1.10.630.10">
    <property type="entry name" value="Cytochrome P450"/>
    <property type="match status" value="1"/>
</dbReference>
<feature type="binding site" description="axial binding residue" evidence="6">
    <location>
        <position position="449"/>
    </location>
    <ligand>
        <name>heme</name>
        <dbReference type="ChEBI" id="CHEBI:30413"/>
    </ligand>
    <ligandPart>
        <name>Fe</name>
        <dbReference type="ChEBI" id="CHEBI:18248"/>
    </ligandPart>
</feature>
<organism evidence="8 9">
    <name type="scientific">Laetiporus sulphureus 93-53</name>
    <dbReference type="NCBI Taxonomy" id="1314785"/>
    <lineage>
        <taxon>Eukaryota</taxon>
        <taxon>Fungi</taxon>
        <taxon>Dikarya</taxon>
        <taxon>Basidiomycota</taxon>
        <taxon>Agaricomycotina</taxon>
        <taxon>Agaricomycetes</taxon>
        <taxon>Polyporales</taxon>
        <taxon>Laetiporus</taxon>
    </lineage>
</organism>
<evidence type="ECO:0000256" key="1">
    <source>
        <dbReference type="ARBA" id="ARBA00001971"/>
    </source>
</evidence>
<keyword evidence="4" id="KW-0560">Oxidoreductase</keyword>
<dbReference type="OrthoDB" id="1844152at2759"/>
<dbReference type="SUPFAM" id="SSF48264">
    <property type="entry name" value="Cytochrome P450"/>
    <property type="match status" value="1"/>
</dbReference>
<keyword evidence="5 6" id="KW-0408">Iron</keyword>
<dbReference type="AlphaFoldDB" id="A0A165C5I6"/>
<evidence type="ECO:0000313" key="8">
    <source>
        <dbReference type="EMBL" id="KZT02242.1"/>
    </source>
</evidence>
<dbReference type="GO" id="GO:0005506">
    <property type="term" value="F:iron ion binding"/>
    <property type="evidence" value="ECO:0007669"/>
    <property type="project" value="InterPro"/>
</dbReference>
<dbReference type="PRINTS" id="PR00465">
    <property type="entry name" value="EP450IV"/>
</dbReference>
<dbReference type="InterPro" id="IPR002403">
    <property type="entry name" value="Cyt_P450_E_grp-IV"/>
</dbReference>
<evidence type="ECO:0000256" key="4">
    <source>
        <dbReference type="ARBA" id="ARBA00023002"/>
    </source>
</evidence>
<name>A0A165C5I6_9APHY</name>
<keyword evidence="7" id="KW-0472">Membrane</keyword>
<dbReference type="GeneID" id="63822930"/>
<evidence type="ECO:0000256" key="3">
    <source>
        <dbReference type="ARBA" id="ARBA00022723"/>
    </source>
</evidence>
<keyword evidence="9" id="KW-1185">Reference proteome</keyword>
<gene>
    <name evidence="8" type="ORF">LAESUDRAFT_685715</name>
</gene>
<dbReference type="PANTHER" id="PTHR46206:SF7">
    <property type="entry name" value="P450, PUTATIVE (EUROFUNG)-RELATED"/>
    <property type="match status" value="1"/>
</dbReference>
<evidence type="ECO:0000256" key="5">
    <source>
        <dbReference type="ARBA" id="ARBA00023004"/>
    </source>
</evidence>
<evidence type="ECO:0000256" key="7">
    <source>
        <dbReference type="SAM" id="Phobius"/>
    </source>
</evidence>
<keyword evidence="6" id="KW-0349">Heme</keyword>
<reference evidence="8 9" key="1">
    <citation type="journal article" date="2016" name="Mol. Biol. Evol.">
        <title>Comparative Genomics of Early-Diverging Mushroom-Forming Fungi Provides Insights into the Origins of Lignocellulose Decay Capabilities.</title>
        <authorList>
            <person name="Nagy L.G."/>
            <person name="Riley R."/>
            <person name="Tritt A."/>
            <person name="Adam C."/>
            <person name="Daum C."/>
            <person name="Floudas D."/>
            <person name="Sun H."/>
            <person name="Yadav J.S."/>
            <person name="Pangilinan J."/>
            <person name="Larsson K.H."/>
            <person name="Matsuura K."/>
            <person name="Barry K."/>
            <person name="Labutti K."/>
            <person name="Kuo R."/>
            <person name="Ohm R.A."/>
            <person name="Bhattacharya S.S."/>
            <person name="Shirouzu T."/>
            <person name="Yoshinaga Y."/>
            <person name="Martin F.M."/>
            <person name="Grigoriev I.V."/>
            <person name="Hibbett D.S."/>
        </authorList>
    </citation>
    <scope>NUCLEOTIDE SEQUENCE [LARGE SCALE GENOMIC DNA]</scope>
    <source>
        <strain evidence="8 9">93-53</strain>
    </source>
</reference>
<dbReference type="EMBL" id="KV427654">
    <property type="protein sequence ID" value="KZT02242.1"/>
    <property type="molecule type" value="Genomic_DNA"/>
</dbReference>
<proteinExistence type="inferred from homology"/>
<evidence type="ECO:0000256" key="6">
    <source>
        <dbReference type="PIRSR" id="PIRSR602403-1"/>
    </source>
</evidence>
<comment type="cofactor">
    <cofactor evidence="1 6">
        <name>heme</name>
        <dbReference type="ChEBI" id="CHEBI:30413"/>
    </cofactor>
</comment>